<gene>
    <name evidence="1" type="ORF">OGAPHI_005975</name>
</gene>
<dbReference type="GeneID" id="70237939"/>
<evidence type="ECO:0000313" key="2">
    <source>
        <dbReference type="Proteomes" id="UP000769157"/>
    </source>
</evidence>
<organism evidence="1 2">
    <name type="scientific">Ogataea philodendri</name>
    <dbReference type="NCBI Taxonomy" id="1378263"/>
    <lineage>
        <taxon>Eukaryota</taxon>
        <taxon>Fungi</taxon>
        <taxon>Dikarya</taxon>
        <taxon>Ascomycota</taxon>
        <taxon>Saccharomycotina</taxon>
        <taxon>Pichiomycetes</taxon>
        <taxon>Pichiales</taxon>
        <taxon>Pichiaceae</taxon>
        <taxon>Ogataea</taxon>
    </lineage>
</organism>
<reference evidence="1" key="1">
    <citation type="journal article" date="2021" name="Open Biol.">
        <title>Shared evolutionary footprints suggest mitochondrial oxidative damage underlies multiple complex I losses in fungi.</title>
        <authorList>
            <person name="Schikora-Tamarit M.A."/>
            <person name="Marcet-Houben M."/>
            <person name="Nosek J."/>
            <person name="Gabaldon T."/>
        </authorList>
    </citation>
    <scope>NUCLEOTIDE SEQUENCE</scope>
    <source>
        <strain evidence="1">CBS6075</strain>
    </source>
</reference>
<evidence type="ECO:0000313" key="1">
    <source>
        <dbReference type="EMBL" id="KAH3661797.1"/>
    </source>
</evidence>
<protein>
    <submittedName>
        <fullName evidence="1">Uncharacterized protein</fullName>
    </submittedName>
</protein>
<name>A0A9P8NYZ6_9ASCO</name>
<dbReference type="Proteomes" id="UP000769157">
    <property type="component" value="Unassembled WGS sequence"/>
</dbReference>
<dbReference type="RefSeq" id="XP_046058901.1">
    <property type="nucleotide sequence ID" value="XM_046207214.1"/>
</dbReference>
<proteinExistence type="predicted"/>
<dbReference type="AlphaFoldDB" id="A0A9P8NYZ6"/>
<reference evidence="1" key="2">
    <citation type="submission" date="2021-01" db="EMBL/GenBank/DDBJ databases">
        <authorList>
            <person name="Schikora-Tamarit M.A."/>
        </authorList>
    </citation>
    <scope>NUCLEOTIDE SEQUENCE</scope>
    <source>
        <strain evidence="1">CBS6075</strain>
    </source>
</reference>
<dbReference type="EMBL" id="JAEUBE010000414">
    <property type="protein sequence ID" value="KAH3661797.1"/>
    <property type="molecule type" value="Genomic_DNA"/>
</dbReference>
<comment type="caution">
    <text evidence="1">The sequence shown here is derived from an EMBL/GenBank/DDBJ whole genome shotgun (WGS) entry which is preliminary data.</text>
</comment>
<accession>A0A9P8NYZ6</accession>
<keyword evidence="2" id="KW-1185">Reference proteome</keyword>
<sequence>MDSELEIIQFLESGVFRHDGLGGKRGIDCLDLVFGHCVEIVARNMAIGRPSQKSSLRIDRVDVVLDLFEQLQRVLVVDQLNERLKVPLVESWNELGITERTVIAQIAQELGGVLQVPSFGFFTKMFLQNGVVALQCLVDGKDQVVDLLRLGRNRA</sequence>